<feature type="region of interest" description="Disordered" evidence="1">
    <location>
        <begin position="1"/>
        <end position="46"/>
    </location>
</feature>
<name>A0A8H3LVV3_9GLOM</name>
<feature type="compositionally biased region" description="Polar residues" evidence="1">
    <location>
        <begin position="22"/>
        <end position="45"/>
    </location>
</feature>
<accession>A0A8H3LVV3</accession>
<dbReference type="OrthoDB" id="2435398at2759"/>
<reference evidence="2" key="1">
    <citation type="submission" date="2019-10" db="EMBL/GenBank/DDBJ databases">
        <title>Conservation and host-specific expression of non-tandemly repeated heterogenous ribosome RNA gene in arbuscular mycorrhizal fungi.</title>
        <authorList>
            <person name="Maeda T."/>
            <person name="Kobayashi Y."/>
            <person name="Nakagawa T."/>
            <person name="Ezawa T."/>
            <person name="Yamaguchi K."/>
            <person name="Bino T."/>
            <person name="Nishimoto Y."/>
            <person name="Shigenobu S."/>
            <person name="Kawaguchi M."/>
        </authorList>
    </citation>
    <scope>NUCLEOTIDE SEQUENCE</scope>
    <source>
        <strain evidence="2">HR1</strain>
    </source>
</reference>
<sequence>MDEDFVTTAMADVRVDSPSSPPKENNTALTSIFSPPNNATASSAPCNDANDYQAAAAPNSAPDTLKNFPTNKALIEAVNNTFLEIVTLCHYTVDQKSSHHAFIATLTQLPPNTKDIDLAPLIRELGAKAVNVLLSLNSYQPKKWVYVTFPSHELMDAAMEQIIGFHGHILQWNLPDNINKLCHRCGKLGCAPNQCPLRQFWGRTWDRNPVAALKERFRISQPTRSNANTRSRSRSCSRSKGPDTSQTSQRSQSSSEASDILALLKALQQDMADVRVRITALELNDQCMTCIEQHIGLQPLTTTPNTKQTSDMIINPPNDFNLSVACAITHHGTSLTRPLNPLLPSFIPTESVVTPIPALSSATVAPCALSPSSTPDNIPSRTNASDEIQAINEKHSAIESKMNMLVASISSFIGSINTPPSSNSANNNFTYDSFVQNPPNPVDIENLSLHDSLFSSNFSPPPPLNSFNVSSFNINGLKTHPQNKIEQLNNFFSLKRISLDGVIDTYLPPKKMHFLSQRLSHYTVFTSSVDTSQHVRSSGGVSFNGYVNFTPINYSDSLSTFQRADIITRIDHIWSCSLLKSFLLTSIISDVSDSSLSDHNPVITYFDSSFLHSSIKLARTRQLKRRTRCIFSFDSVIPSIWADFSSHIDSLYLETLLQHYHFLNRVLHSIRLLRKYQHTLSSLHDHKWSGYLIRLNNIFQLYKSTFSTIPVLPLTLSSCRADNFNQLFNILSHTSKLLRGLHLLKEKEYQDSSIKAHIEHRDLNFNTDISLFISSTLSHSHRRIVLDRVFINHPTAPQLLTDPKDISDAVVDHFQHAVPIRSAPPSHISALPDRWRSEYSPIATVSPSIYDSLLSPPSLDEWLATVASMLNGKAPSPSMITYEMLKHLRPTTNSLLLLLIRRCFALADIPDLWRQAMVFPIPKPHEWRDNSTLISSSKAGLEHMLFITEEFYVLNNTSANHNKYTLISNSLPITTTSVISPVEFHLPLFSLNSISSISVMPISITFSFQFLGVWFNVKGSHDFVKKQIAVLIPKLEYRMQVIHLSEKDCYTATRLIRSLVKQKANFSRSLPNPLLYLSQALGLINLFSHLLSVQPKHDTCVIVHWISKCLSSSSDVICLHPCPGCDAHVPSSSAHKYSAVPPRCTFKFSLLRSLILPTNCKRIQQITTEVTSPFSWADLSATITLYYRRLTISSNFSSTSMMFDDTSSDCPLPDVPHRLPSPVILTSDSHYRFYTDGSSLI</sequence>
<evidence type="ECO:0000256" key="1">
    <source>
        <dbReference type="SAM" id="MobiDB-lite"/>
    </source>
</evidence>
<dbReference type="Proteomes" id="UP000615446">
    <property type="component" value="Unassembled WGS sequence"/>
</dbReference>
<organism evidence="2 3">
    <name type="scientific">Rhizophagus clarus</name>
    <dbReference type="NCBI Taxonomy" id="94130"/>
    <lineage>
        <taxon>Eukaryota</taxon>
        <taxon>Fungi</taxon>
        <taxon>Fungi incertae sedis</taxon>
        <taxon>Mucoromycota</taxon>
        <taxon>Glomeromycotina</taxon>
        <taxon>Glomeromycetes</taxon>
        <taxon>Glomerales</taxon>
        <taxon>Glomeraceae</taxon>
        <taxon>Rhizophagus</taxon>
    </lineage>
</organism>
<dbReference type="AlphaFoldDB" id="A0A8H3LVV3"/>
<evidence type="ECO:0000313" key="2">
    <source>
        <dbReference type="EMBL" id="GES95903.1"/>
    </source>
</evidence>
<feature type="region of interest" description="Disordered" evidence="1">
    <location>
        <begin position="216"/>
        <end position="254"/>
    </location>
</feature>
<comment type="caution">
    <text evidence="2">The sequence shown here is derived from an EMBL/GenBank/DDBJ whole genome shotgun (WGS) entry which is preliminary data.</text>
</comment>
<proteinExistence type="predicted"/>
<dbReference type="EMBL" id="BLAL01000246">
    <property type="protein sequence ID" value="GES95903.1"/>
    <property type="molecule type" value="Genomic_DNA"/>
</dbReference>
<protein>
    <submittedName>
        <fullName evidence="2">Uncharacterized protein</fullName>
    </submittedName>
</protein>
<gene>
    <name evidence="2" type="ORF">RCL2_002256400</name>
</gene>
<feature type="compositionally biased region" description="Low complexity" evidence="1">
    <location>
        <begin position="238"/>
        <end position="254"/>
    </location>
</feature>
<evidence type="ECO:0000313" key="3">
    <source>
        <dbReference type="Proteomes" id="UP000615446"/>
    </source>
</evidence>